<evidence type="ECO:0000313" key="2">
    <source>
        <dbReference type="Proteomes" id="UP000499080"/>
    </source>
</evidence>
<proteinExistence type="predicted"/>
<dbReference type="AlphaFoldDB" id="A0A4Y2HTR3"/>
<keyword evidence="2" id="KW-1185">Reference proteome</keyword>
<name>A0A4Y2HTR3_ARAVE</name>
<sequence>MNRSTTLHLGRSMHPPSQHLTSAVPSSLASLSLSLSLSVCRLRIVLAPSPCSDFGVCSLNYADKCARYGLKWGFARDGLFQLLTVGERRFFPRCWWGTFIIGRVLT</sequence>
<dbReference type="Proteomes" id="UP000499080">
    <property type="component" value="Unassembled WGS sequence"/>
</dbReference>
<comment type="caution">
    <text evidence="1">The sequence shown here is derived from an EMBL/GenBank/DDBJ whole genome shotgun (WGS) entry which is preliminary data.</text>
</comment>
<dbReference type="EMBL" id="BGPR01002162">
    <property type="protein sequence ID" value="GBM68786.1"/>
    <property type="molecule type" value="Genomic_DNA"/>
</dbReference>
<organism evidence="1 2">
    <name type="scientific">Araneus ventricosus</name>
    <name type="common">Orbweaver spider</name>
    <name type="synonym">Epeira ventricosa</name>
    <dbReference type="NCBI Taxonomy" id="182803"/>
    <lineage>
        <taxon>Eukaryota</taxon>
        <taxon>Metazoa</taxon>
        <taxon>Ecdysozoa</taxon>
        <taxon>Arthropoda</taxon>
        <taxon>Chelicerata</taxon>
        <taxon>Arachnida</taxon>
        <taxon>Araneae</taxon>
        <taxon>Araneomorphae</taxon>
        <taxon>Entelegynae</taxon>
        <taxon>Araneoidea</taxon>
        <taxon>Araneidae</taxon>
        <taxon>Araneus</taxon>
    </lineage>
</organism>
<protein>
    <submittedName>
        <fullName evidence="1">Uncharacterized protein</fullName>
    </submittedName>
</protein>
<accession>A0A4Y2HTR3</accession>
<evidence type="ECO:0000313" key="1">
    <source>
        <dbReference type="EMBL" id="GBM68786.1"/>
    </source>
</evidence>
<gene>
    <name evidence="1" type="ORF">AVEN_112860_1</name>
</gene>
<reference evidence="1 2" key="1">
    <citation type="journal article" date="2019" name="Sci. Rep.">
        <title>Orb-weaving spider Araneus ventricosus genome elucidates the spidroin gene catalogue.</title>
        <authorList>
            <person name="Kono N."/>
            <person name="Nakamura H."/>
            <person name="Ohtoshi R."/>
            <person name="Moran D.A.P."/>
            <person name="Shinohara A."/>
            <person name="Yoshida Y."/>
            <person name="Fujiwara M."/>
            <person name="Mori M."/>
            <person name="Tomita M."/>
            <person name="Arakawa K."/>
        </authorList>
    </citation>
    <scope>NUCLEOTIDE SEQUENCE [LARGE SCALE GENOMIC DNA]</scope>
</reference>